<reference evidence="1" key="2">
    <citation type="submission" date="2025-09" db="UniProtKB">
        <authorList>
            <consortium name="EnsemblPlants"/>
        </authorList>
    </citation>
    <scope>IDENTIFICATION</scope>
</reference>
<evidence type="ECO:0000313" key="2">
    <source>
        <dbReference type="Proteomes" id="UP001732700"/>
    </source>
</evidence>
<dbReference type="Proteomes" id="UP001732700">
    <property type="component" value="Chromosome 5A"/>
</dbReference>
<organism evidence="1 2">
    <name type="scientific">Avena sativa</name>
    <name type="common">Oat</name>
    <dbReference type="NCBI Taxonomy" id="4498"/>
    <lineage>
        <taxon>Eukaryota</taxon>
        <taxon>Viridiplantae</taxon>
        <taxon>Streptophyta</taxon>
        <taxon>Embryophyta</taxon>
        <taxon>Tracheophyta</taxon>
        <taxon>Spermatophyta</taxon>
        <taxon>Magnoliopsida</taxon>
        <taxon>Liliopsida</taxon>
        <taxon>Poales</taxon>
        <taxon>Poaceae</taxon>
        <taxon>BOP clade</taxon>
        <taxon>Pooideae</taxon>
        <taxon>Poodae</taxon>
        <taxon>Poeae</taxon>
        <taxon>Poeae Chloroplast Group 1 (Aveneae type)</taxon>
        <taxon>Aveninae</taxon>
        <taxon>Avena</taxon>
    </lineage>
</organism>
<evidence type="ECO:0000313" key="1">
    <source>
        <dbReference type="EnsemblPlants" id="AVESA.00010b.r2.5AG0809580.1.CDS"/>
    </source>
</evidence>
<dbReference type="EnsemblPlants" id="AVESA.00010b.r2.5AG0809580.1">
    <property type="protein sequence ID" value="AVESA.00010b.r2.5AG0809580.1.CDS"/>
    <property type="gene ID" value="AVESA.00010b.r2.5AG0809580"/>
</dbReference>
<accession>A0ACD5XLS3</accession>
<protein>
    <submittedName>
        <fullName evidence="1">Uncharacterized protein</fullName>
    </submittedName>
</protein>
<reference evidence="1" key="1">
    <citation type="submission" date="2021-05" db="EMBL/GenBank/DDBJ databases">
        <authorList>
            <person name="Scholz U."/>
            <person name="Mascher M."/>
            <person name="Fiebig A."/>
        </authorList>
    </citation>
    <scope>NUCLEOTIDE SEQUENCE [LARGE SCALE GENOMIC DNA]</scope>
</reference>
<sequence length="438" mass="48706">MAAAAPPSMDYWRGFFSGARASIFDTIDAAIRVAAADSPDGLRAERDAIAHRLFTVLPPAEEPEAAMVVVTGPPPTLPEGSVPSLCSSDGAAVAHRRDIDDPVAVEVFRVKAVLSGHQKMSEEELLELLRKLQQLKFTVDTIKVTEIGKAVKQLQNHGSKQIRQLVRSLIEGWQSIVTEWMSNEAAIVDHTPQSMDASCLEQEEGGLPSPPMDEDALFATMCSSMQLSEFFDEMDDDGNLRTDAKECEQQHPTNQESIKNQPPVDQQYDPVENWRLDESAVRQSRLRGPSGWQTGQQSVTEAQEKPSNAAFGPGRPHRLHSESEPICSEKRPKQLHDISAAQTQRRSKPTMRNQPSTSQHDQSSFREKLDLAKNAKLKVTKRKLQEGYQECKNAKQQRTIQMVVPQDLPKQGNRGLQPNGKVRNNGTGNIRNRLGVRR</sequence>
<proteinExistence type="predicted"/>
<keyword evidence="2" id="KW-1185">Reference proteome</keyword>
<name>A0ACD5XLS3_AVESA</name>